<protein>
    <submittedName>
        <fullName evidence="1">Uncharacterized protein</fullName>
    </submittedName>
</protein>
<evidence type="ECO:0000313" key="2">
    <source>
        <dbReference type="Proteomes" id="UP001057402"/>
    </source>
</evidence>
<dbReference type="EMBL" id="CM042881">
    <property type="protein sequence ID" value="KAI4386898.1"/>
    <property type="molecule type" value="Genomic_DNA"/>
</dbReference>
<accession>A0ACB9SBQ5</accession>
<comment type="caution">
    <text evidence="1">The sequence shown here is derived from an EMBL/GenBank/DDBJ whole genome shotgun (WGS) entry which is preliminary data.</text>
</comment>
<proteinExistence type="predicted"/>
<evidence type="ECO:0000313" key="1">
    <source>
        <dbReference type="EMBL" id="KAI4386898.1"/>
    </source>
</evidence>
<organism evidence="1 2">
    <name type="scientific">Melastoma candidum</name>
    <dbReference type="NCBI Taxonomy" id="119954"/>
    <lineage>
        <taxon>Eukaryota</taxon>
        <taxon>Viridiplantae</taxon>
        <taxon>Streptophyta</taxon>
        <taxon>Embryophyta</taxon>
        <taxon>Tracheophyta</taxon>
        <taxon>Spermatophyta</taxon>
        <taxon>Magnoliopsida</taxon>
        <taxon>eudicotyledons</taxon>
        <taxon>Gunneridae</taxon>
        <taxon>Pentapetalae</taxon>
        <taxon>rosids</taxon>
        <taxon>malvids</taxon>
        <taxon>Myrtales</taxon>
        <taxon>Melastomataceae</taxon>
        <taxon>Melastomatoideae</taxon>
        <taxon>Melastomateae</taxon>
        <taxon>Melastoma</taxon>
    </lineage>
</organism>
<gene>
    <name evidence="1" type="ORF">MLD38_004776</name>
</gene>
<dbReference type="Proteomes" id="UP001057402">
    <property type="component" value="Chromosome 2"/>
</dbReference>
<reference evidence="2" key="1">
    <citation type="journal article" date="2023" name="Front. Plant Sci.">
        <title>Chromosomal-level genome assembly of Melastoma candidum provides insights into trichome evolution.</title>
        <authorList>
            <person name="Zhong Y."/>
            <person name="Wu W."/>
            <person name="Sun C."/>
            <person name="Zou P."/>
            <person name="Liu Y."/>
            <person name="Dai S."/>
            <person name="Zhou R."/>
        </authorList>
    </citation>
    <scope>NUCLEOTIDE SEQUENCE [LARGE SCALE GENOMIC DNA]</scope>
</reference>
<sequence>MTCSCIPFPILFLLSFVVWAAAAAAASPSCDSGDLASFLSFLSSLSPPPAFLNWSSSSDCCAWDGVACDSVSGRIVRVHLPARNLNGTFPSSLLNLTRLSYLNLSRNNLSGLLPGHFFESLGDLEVLDLSYNKLFGEFPDVGLVNSIRIIDVSSNRFHGPVPSSVFERGWNLSSLNLSNNDFIGQIPSPLCAGSYANSSRLIQVLDFSSNNFSGRIPAGLGNCSLLRVLRASFNILSGELPQELYSAVSLEEVSLYQNNISGTISDGIGNLTNLRVLSLYSNDLGGTIPESIGKLLKLEQLLLHINGLVGTLPASLNNCTSLRKLILRVNGLGGEVAAFDFSPLQQLTTLDLGNNNFTGNLPTSLCSCKSLTAIRFATNKISGQLSPEMLFLESLSFLSVSNNSLSNVTGALGILSGLKNLSTLILSKNFLGEEIPQDSGILSTGGFPNLQVLALGGCLFTGRVPSWLVKLDNLEVLDLSQNQITGTIPGGFDTLRFLFYIDLSSNCLSGGFPIVFTDLPALLSGSPGSRVNQTYLELPVFVMPNNATNQQYNQLSFLPPAIYLYNNSLSGSIPPQIGRLKSLHVLDLSHNNFSGKIPEQLSSLHNLEKLLLASNHFTGGIPESLRGLHFLSSFSVAYNDLIGPIPKGGQFDTFTNVSFAGNDGLCGSIIQRLCPSSPGIYMVRQDGTNKKLVIGVILGSCILLGFTIMSAALWVFITKRRVTPRRDSGKVELGTFSCNSNHGTAREFDKDTSLVIVFHDNNRNDLENLTITEILAATGNFNQANIIGCGAFGLVYKATLPNGTKLAVKKLSGDMGLMEKEFKSEVEVLSNARHENLVSLQGYSIHEGSRLLIYSYMENGSLDDWLHAKIDGPATLDWLTRLKIAQGACCGLAYMHQVCDPHIVHRDIKSSNILLDHEFKAHVADFGLSRLILPYQTHVTTEVVGTLGYIPPEYAHTWIATLRGDVYSFGVVMLELLSGRRPVDVLKPKEARELVGWVQDARKEGKELEIFEPHLRGKGHEDQMLRFLDIACQCVNHNPFKRPTIKEVVDWLREIYDGTLQAPK</sequence>
<keyword evidence="2" id="KW-1185">Reference proteome</keyword>
<name>A0ACB9SBQ5_9MYRT</name>